<dbReference type="AlphaFoldDB" id="A0A8K1GA05"/>
<name>A0A8K1GA05_9PASS</name>
<protein>
    <submittedName>
        <fullName evidence="1">Uncharacterized protein</fullName>
    </submittedName>
</protein>
<sequence length="115" mass="13007">MEPDGSHPRVLKGLADVITRPLSTTFQQSEESTGKCEVVVGMMRKWNMLPREVVDASSLEVFKVRLDEALSSLFEWKMPLSMPGILDLMILGSFQPKPFYNSMILESVPVFMKEV</sequence>
<dbReference type="EMBL" id="SWJQ01000410">
    <property type="protein sequence ID" value="TRZ14759.1"/>
    <property type="molecule type" value="Genomic_DNA"/>
</dbReference>
<proteinExistence type="predicted"/>
<dbReference type="Proteomes" id="UP000796761">
    <property type="component" value="Unassembled WGS sequence"/>
</dbReference>
<keyword evidence="2" id="KW-1185">Reference proteome</keyword>
<organism evidence="1 2">
    <name type="scientific">Zosterops borbonicus</name>
    <dbReference type="NCBI Taxonomy" id="364589"/>
    <lineage>
        <taxon>Eukaryota</taxon>
        <taxon>Metazoa</taxon>
        <taxon>Chordata</taxon>
        <taxon>Craniata</taxon>
        <taxon>Vertebrata</taxon>
        <taxon>Euteleostomi</taxon>
        <taxon>Archelosauria</taxon>
        <taxon>Archosauria</taxon>
        <taxon>Dinosauria</taxon>
        <taxon>Saurischia</taxon>
        <taxon>Theropoda</taxon>
        <taxon>Coelurosauria</taxon>
        <taxon>Aves</taxon>
        <taxon>Neognathae</taxon>
        <taxon>Neoaves</taxon>
        <taxon>Telluraves</taxon>
        <taxon>Australaves</taxon>
        <taxon>Passeriformes</taxon>
        <taxon>Sylvioidea</taxon>
        <taxon>Zosteropidae</taxon>
        <taxon>Zosterops</taxon>
    </lineage>
</organism>
<accession>A0A8K1GA05</accession>
<evidence type="ECO:0000313" key="1">
    <source>
        <dbReference type="EMBL" id="TRZ14759.1"/>
    </source>
</evidence>
<gene>
    <name evidence="1" type="ORF">HGM15179_012361</name>
</gene>
<evidence type="ECO:0000313" key="2">
    <source>
        <dbReference type="Proteomes" id="UP000796761"/>
    </source>
</evidence>
<comment type="caution">
    <text evidence="1">The sequence shown here is derived from an EMBL/GenBank/DDBJ whole genome shotgun (WGS) entry which is preliminary data.</text>
</comment>
<reference evidence="1" key="1">
    <citation type="submission" date="2019-04" db="EMBL/GenBank/DDBJ databases">
        <title>Genome assembly of Zosterops borbonicus 15179.</title>
        <authorList>
            <person name="Leroy T."/>
            <person name="Anselmetti Y."/>
            <person name="Tilak M.-K."/>
            <person name="Nabholz B."/>
        </authorList>
    </citation>
    <scope>NUCLEOTIDE SEQUENCE</scope>
    <source>
        <strain evidence="1">HGM_15179</strain>
        <tissue evidence="1">Muscle</tissue>
    </source>
</reference>